<name>A0A074V8M8_9NEIS</name>
<keyword evidence="1" id="KW-0812">Transmembrane</keyword>
<proteinExistence type="predicted"/>
<organism evidence="2 3">
    <name type="scientific">Snodgrassella alvi SCGC AB-598-J21</name>
    <dbReference type="NCBI Taxonomy" id="1385367"/>
    <lineage>
        <taxon>Bacteria</taxon>
        <taxon>Pseudomonadati</taxon>
        <taxon>Pseudomonadota</taxon>
        <taxon>Betaproteobacteria</taxon>
        <taxon>Neisseriales</taxon>
        <taxon>Neisseriaceae</taxon>
        <taxon>Snodgrassella</taxon>
    </lineage>
</organism>
<keyword evidence="1" id="KW-0472">Membrane</keyword>
<sequence length="41" mass="4992">MLKTEYSKKNILKFNRVIQIFINTLFLNNVILEIYFKVVNE</sequence>
<evidence type="ECO:0000256" key="1">
    <source>
        <dbReference type="SAM" id="Phobius"/>
    </source>
</evidence>
<evidence type="ECO:0000313" key="2">
    <source>
        <dbReference type="EMBL" id="KEQ01531.1"/>
    </source>
</evidence>
<dbReference type="Proteomes" id="UP000027644">
    <property type="component" value="Unassembled WGS sequence"/>
</dbReference>
<comment type="caution">
    <text evidence="2">The sequence shown here is derived from an EMBL/GenBank/DDBJ whole genome shotgun (WGS) entry which is preliminary data.</text>
</comment>
<protein>
    <submittedName>
        <fullName evidence="2">Uncharacterized protein</fullName>
    </submittedName>
</protein>
<gene>
    <name evidence="2" type="ORF">SASC598J21_006990</name>
</gene>
<evidence type="ECO:0000313" key="3">
    <source>
        <dbReference type="Proteomes" id="UP000027644"/>
    </source>
</evidence>
<reference evidence="2 3" key="1">
    <citation type="journal article" date="2014" name="PLoS Genet.">
        <title>Hidden diversity in honey bee gut symbionts detected by single-cell genomics.</title>
        <authorList>
            <person name="Engel P."/>
            <person name="Stepanauskas R."/>
            <person name="Moran N."/>
        </authorList>
    </citation>
    <scope>NUCLEOTIDE SEQUENCE [LARGE SCALE GENOMIC DNA]</scope>
    <source>
        <strain evidence="2 3">SCGC AB-598-J21</strain>
    </source>
</reference>
<accession>A0A074V8M8</accession>
<dbReference type="AlphaFoldDB" id="A0A074V8M8"/>
<feature type="transmembrane region" description="Helical" evidence="1">
    <location>
        <begin position="20"/>
        <end position="38"/>
    </location>
</feature>
<keyword evidence="1" id="KW-1133">Transmembrane helix</keyword>
<dbReference type="EMBL" id="AVQL01000405">
    <property type="protein sequence ID" value="KEQ01531.1"/>
    <property type="molecule type" value="Genomic_DNA"/>
</dbReference>